<evidence type="ECO:0000259" key="3">
    <source>
        <dbReference type="PROSITE" id="PS51371"/>
    </source>
</evidence>
<evidence type="ECO:0000313" key="5">
    <source>
        <dbReference type="Proteomes" id="UP000248168"/>
    </source>
</evidence>
<dbReference type="PANTHER" id="PTHR43080:SF2">
    <property type="entry name" value="CBS DOMAIN-CONTAINING PROTEIN"/>
    <property type="match status" value="1"/>
</dbReference>
<evidence type="ECO:0000256" key="1">
    <source>
        <dbReference type="ARBA" id="ARBA00023122"/>
    </source>
</evidence>
<dbReference type="SUPFAM" id="SSF54631">
    <property type="entry name" value="CBS-domain pair"/>
    <property type="match status" value="1"/>
</dbReference>
<dbReference type="EMBL" id="OUNR01000019">
    <property type="protein sequence ID" value="SPP66365.1"/>
    <property type="molecule type" value="Genomic_DNA"/>
</dbReference>
<dbReference type="SMART" id="SM00116">
    <property type="entry name" value="CBS"/>
    <property type="match status" value="1"/>
</dbReference>
<dbReference type="InterPro" id="IPR000644">
    <property type="entry name" value="CBS_dom"/>
</dbReference>
<accession>A0A330L9J2</accession>
<dbReference type="InterPro" id="IPR046342">
    <property type="entry name" value="CBS_dom_sf"/>
</dbReference>
<dbReference type="Proteomes" id="UP000248168">
    <property type="component" value="Unassembled WGS sequence"/>
</dbReference>
<evidence type="ECO:0000313" key="4">
    <source>
        <dbReference type="EMBL" id="SPP66365.1"/>
    </source>
</evidence>
<organism evidence="4 5">
    <name type="scientific">Nitrospira lenta</name>
    <dbReference type="NCBI Taxonomy" id="1436998"/>
    <lineage>
        <taxon>Bacteria</taxon>
        <taxon>Pseudomonadati</taxon>
        <taxon>Nitrospirota</taxon>
        <taxon>Nitrospiria</taxon>
        <taxon>Nitrospirales</taxon>
        <taxon>Nitrospiraceae</taxon>
        <taxon>Nitrospira</taxon>
    </lineage>
</organism>
<dbReference type="RefSeq" id="WP_121990535.1">
    <property type="nucleotide sequence ID" value="NZ_OUNR01000019.1"/>
</dbReference>
<name>A0A330L9J2_9BACT</name>
<sequence length="127" mass="13403">MSCCSEVMTPIEASSCCTPHDTVAHAAQAMRDSGCGCAPVVEDTEHLKLVGVVTERDVCCGGAADDRRASEVRVEKIMRPVSACCGASEPVEEARRKLHEQRATCLPVADKAGGCCGTVSVHGLEKW</sequence>
<dbReference type="Pfam" id="PF00571">
    <property type="entry name" value="CBS"/>
    <property type="match status" value="2"/>
</dbReference>
<evidence type="ECO:0000256" key="2">
    <source>
        <dbReference type="PROSITE-ProRule" id="PRU00703"/>
    </source>
</evidence>
<dbReference type="PROSITE" id="PS51371">
    <property type="entry name" value="CBS"/>
    <property type="match status" value="1"/>
</dbReference>
<proteinExistence type="predicted"/>
<gene>
    <name evidence="4" type="ORF">NITLEN_60168</name>
</gene>
<protein>
    <submittedName>
        <fullName evidence="4">CBS,Cystathionine beta-synthase</fullName>
    </submittedName>
</protein>
<dbReference type="InParanoid" id="A0A330L9J2"/>
<dbReference type="InterPro" id="IPR051257">
    <property type="entry name" value="Diverse_CBS-Domain"/>
</dbReference>
<dbReference type="AlphaFoldDB" id="A0A330L9J2"/>
<dbReference type="PANTHER" id="PTHR43080">
    <property type="entry name" value="CBS DOMAIN-CONTAINING PROTEIN CBSX3, MITOCHONDRIAL"/>
    <property type="match status" value="1"/>
</dbReference>
<reference evidence="5" key="1">
    <citation type="submission" date="2018-04" db="EMBL/GenBank/DDBJ databases">
        <authorList>
            <person name="Lucker S."/>
            <person name="Sakoula D."/>
        </authorList>
    </citation>
    <scope>NUCLEOTIDE SEQUENCE [LARGE SCALE GENOMIC DNA]</scope>
</reference>
<dbReference type="OrthoDB" id="9807125at2"/>
<feature type="domain" description="CBS" evidence="3">
    <location>
        <begin position="8"/>
        <end position="70"/>
    </location>
</feature>
<dbReference type="Gene3D" id="3.10.580.10">
    <property type="entry name" value="CBS-domain"/>
    <property type="match status" value="1"/>
</dbReference>
<keyword evidence="5" id="KW-1185">Reference proteome</keyword>
<keyword evidence="1 2" id="KW-0129">CBS domain</keyword>